<evidence type="ECO:0000256" key="1">
    <source>
        <dbReference type="SAM" id="Phobius"/>
    </source>
</evidence>
<sequence length="305" mass="35374">MENTHTISKSFKLNTFWLNLLILFREFYQAYYRVFIPAALLSLLLPLLKSSSQFIQEIRSIESILLPFSLIFLILFVAFKMTNGHFLRENIFKNFLNFVIRHRRKLVLLLFVGGFHALSELTTYLSGKKFDELATNIIIFSLTMLLLDYFILELKDSISDDVFNKSHTFNSDQPLLALTSLGKEKISVLTLQKQYGLPNQVTHGKIELHLKGVLTPVRRPFTRFSNSEEELLNSSYTNFLFKLHKIIQFFCAAALTLKGKSLKQAKGIYFEKQKTMSPKQKTGYTFIINISVILAFFILKVWLTK</sequence>
<protein>
    <submittedName>
        <fullName evidence="2">Uncharacterized protein</fullName>
    </submittedName>
</protein>
<evidence type="ECO:0000313" key="3">
    <source>
        <dbReference type="Proteomes" id="UP000181969"/>
    </source>
</evidence>
<gene>
    <name evidence="2" type="ORF">SAMN05216438_1195</name>
</gene>
<proteinExistence type="predicted"/>
<feature type="transmembrane region" description="Helical" evidence="1">
    <location>
        <begin position="282"/>
        <end position="303"/>
    </location>
</feature>
<organism evidence="2 3">
    <name type="scientific">Lactococcus garvieae</name>
    <dbReference type="NCBI Taxonomy" id="1363"/>
    <lineage>
        <taxon>Bacteria</taxon>
        <taxon>Bacillati</taxon>
        <taxon>Bacillota</taxon>
        <taxon>Bacilli</taxon>
        <taxon>Lactobacillales</taxon>
        <taxon>Streptococcaceae</taxon>
        <taxon>Lactococcus</taxon>
    </lineage>
</organism>
<keyword evidence="1" id="KW-1133">Transmembrane helix</keyword>
<dbReference type="RefSeq" id="WP_074751916.1">
    <property type="nucleotide sequence ID" value="NZ_FOTJ01000019.1"/>
</dbReference>
<keyword evidence="1" id="KW-0812">Transmembrane</keyword>
<feature type="transmembrane region" description="Helical" evidence="1">
    <location>
        <begin position="133"/>
        <end position="152"/>
    </location>
</feature>
<reference evidence="2 3" key="1">
    <citation type="submission" date="2016-10" db="EMBL/GenBank/DDBJ databases">
        <authorList>
            <person name="de Groot N.N."/>
        </authorList>
    </citation>
    <scope>NUCLEOTIDE SEQUENCE [LARGE SCALE GENOMIC DNA]</scope>
    <source>
        <strain evidence="2 3">M79</strain>
    </source>
</reference>
<dbReference type="Proteomes" id="UP000181969">
    <property type="component" value="Unassembled WGS sequence"/>
</dbReference>
<keyword evidence="1" id="KW-0472">Membrane</keyword>
<feature type="transmembrane region" description="Helical" evidence="1">
    <location>
        <begin position="60"/>
        <end position="79"/>
    </location>
</feature>
<feature type="transmembrane region" description="Helical" evidence="1">
    <location>
        <begin position="30"/>
        <end position="48"/>
    </location>
</feature>
<name>A0A1I4IRG8_9LACT</name>
<dbReference type="EMBL" id="FOTJ01000019">
    <property type="protein sequence ID" value="SFL56346.1"/>
    <property type="molecule type" value="Genomic_DNA"/>
</dbReference>
<evidence type="ECO:0000313" key="2">
    <source>
        <dbReference type="EMBL" id="SFL56346.1"/>
    </source>
</evidence>
<dbReference type="AlphaFoldDB" id="A0A1I4IRG8"/>
<feature type="transmembrane region" description="Helical" evidence="1">
    <location>
        <begin position="106"/>
        <end position="127"/>
    </location>
</feature>
<accession>A0A1I4IRG8</accession>